<feature type="compositionally biased region" description="Basic and acidic residues" evidence="1">
    <location>
        <begin position="202"/>
        <end position="213"/>
    </location>
</feature>
<comment type="caution">
    <text evidence="3">The sequence shown here is derived from an EMBL/GenBank/DDBJ whole genome shotgun (WGS) entry which is preliminary data.</text>
</comment>
<dbReference type="EMBL" id="BAABKB010000040">
    <property type="protein sequence ID" value="GAA5033028.1"/>
    <property type="molecule type" value="Genomic_DNA"/>
</dbReference>
<gene>
    <name evidence="3" type="ORF">GCM10023335_76100</name>
</gene>
<name>A0ABP9JKE2_9ACTN</name>
<protein>
    <recommendedName>
        <fullName evidence="2">DUF4326 domain-containing protein</fullName>
    </recommendedName>
</protein>
<evidence type="ECO:0000256" key="1">
    <source>
        <dbReference type="SAM" id="MobiDB-lite"/>
    </source>
</evidence>
<dbReference type="Pfam" id="PF14216">
    <property type="entry name" value="DUF4326"/>
    <property type="match status" value="1"/>
</dbReference>
<keyword evidence="4" id="KW-1185">Reference proteome</keyword>
<evidence type="ECO:0000259" key="2">
    <source>
        <dbReference type="Pfam" id="PF14216"/>
    </source>
</evidence>
<feature type="region of interest" description="Disordered" evidence="1">
    <location>
        <begin position="159"/>
        <end position="213"/>
    </location>
</feature>
<dbReference type="Proteomes" id="UP001501759">
    <property type="component" value="Unassembled WGS sequence"/>
</dbReference>
<reference evidence="4" key="1">
    <citation type="journal article" date="2019" name="Int. J. Syst. Evol. Microbiol.">
        <title>The Global Catalogue of Microorganisms (GCM) 10K type strain sequencing project: providing services to taxonomists for standard genome sequencing and annotation.</title>
        <authorList>
            <consortium name="The Broad Institute Genomics Platform"/>
            <consortium name="The Broad Institute Genome Sequencing Center for Infectious Disease"/>
            <person name="Wu L."/>
            <person name="Ma J."/>
        </authorList>
    </citation>
    <scope>NUCLEOTIDE SEQUENCE [LARGE SCALE GENOMIC DNA]</scope>
    <source>
        <strain evidence="4">JCM 18409</strain>
    </source>
</reference>
<evidence type="ECO:0000313" key="3">
    <source>
        <dbReference type="EMBL" id="GAA5033028.1"/>
    </source>
</evidence>
<feature type="compositionally biased region" description="Basic and acidic residues" evidence="1">
    <location>
        <begin position="180"/>
        <end position="190"/>
    </location>
</feature>
<sequence length="213" mass="23556">MRAATAHHTTEEPMDNRQVTTGTPCRIQRRRTKGWRAPADAVYVGRGTKWGNPCTQIRTPALDGTEWERESRLGKTSGQHHGYRHPDGHTTSHLILDATPEQAVAMYRQWIAQRPSLAAAAREHLAGRDLMCWCPPPQPGQPDHCHAAVLLEIANPPAAPAEESTVGPRCGNNPNVTLTDGDRQAVEDFKAYLARRRAGGPPERDPFNTEPTR</sequence>
<feature type="region of interest" description="Disordered" evidence="1">
    <location>
        <begin position="1"/>
        <end position="21"/>
    </location>
</feature>
<evidence type="ECO:0000313" key="4">
    <source>
        <dbReference type="Proteomes" id="UP001501759"/>
    </source>
</evidence>
<accession>A0ABP9JKE2</accession>
<organism evidence="3 4">
    <name type="scientific">Streptomyces siamensis</name>
    <dbReference type="NCBI Taxonomy" id="1274986"/>
    <lineage>
        <taxon>Bacteria</taxon>
        <taxon>Bacillati</taxon>
        <taxon>Actinomycetota</taxon>
        <taxon>Actinomycetes</taxon>
        <taxon>Kitasatosporales</taxon>
        <taxon>Streptomycetaceae</taxon>
        <taxon>Streptomyces</taxon>
    </lineage>
</organism>
<feature type="domain" description="DUF4326" evidence="2">
    <location>
        <begin position="31"/>
        <end position="152"/>
    </location>
</feature>
<dbReference type="InterPro" id="IPR025475">
    <property type="entry name" value="DUF4326"/>
</dbReference>
<proteinExistence type="predicted"/>